<evidence type="ECO:0000259" key="3">
    <source>
        <dbReference type="SMART" id="SM00409"/>
    </source>
</evidence>
<dbReference type="AlphaFoldDB" id="A0A672MY67"/>
<reference evidence="4" key="2">
    <citation type="submission" date="2025-09" db="UniProtKB">
        <authorList>
            <consortium name="Ensembl"/>
        </authorList>
    </citation>
    <scope>IDENTIFICATION</scope>
</reference>
<name>A0A672MY67_SINGR</name>
<keyword evidence="5" id="KW-1185">Reference proteome</keyword>
<dbReference type="InterPro" id="IPR013106">
    <property type="entry name" value="Ig_V-set"/>
</dbReference>
<keyword evidence="1" id="KW-0472">Membrane</keyword>
<dbReference type="Pfam" id="PF07686">
    <property type="entry name" value="V-set"/>
    <property type="match status" value="2"/>
</dbReference>
<dbReference type="SUPFAM" id="SSF48726">
    <property type="entry name" value="Immunoglobulin"/>
    <property type="match status" value="3"/>
</dbReference>
<accession>A0A672MY67</accession>
<dbReference type="SMART" id="SM00409">
    <property type="entry name" value="IG"/>
    <property type="match status" value="3"/>
</dbReference>
<dbReference type="InParanoid" id="A0A672MY67"/>
<dbReference type="Proteomes" id="UP000472262">
    <property type="component" value="Unassembled WGS sequence"/>
</dbReference>
<reference evidence="4" key="1">
    <citation type="submission" date="2025-08" db="UniProtKB">
        <authorList>
            <consortium name="Ensembl"/>
        </authorList>
    </citation>
    <scope>IDENTIFICATION</scope>
</reference>
<dbReference type="Ensembl" id="ENSSGRT00000046792.1">
    <property type="protein sequence ID" value="ENSSGRP00000043699.1"/>
    <property type="gene ID" value="ENSSGRG00000023560.1"/>
</dbReference>
<feature type="signal peptide" evidence="2">
    <location>
        <begin position="1"/>
        <end position="21"/>
    </location>
</feature>
<keyword evidence="2" id="KW-0732">Signal</keyword>
<dbReference type="PANTHER" id="PTHR21063:SF4">
    <property type="entry name" value="CD48 ANTIGEN-RELATED"/>
    <property type="match status" value="1"/>
</dbReference>
<dbReference type="PANTHER" id="PTHR21063">
    <property type="entry name" value="LFA-3"/>
    <property type="match status" value="1"/>
</dbReference>
<keyword evidence="1" id="KW-1133">Transmembrane helix</keyword>
<evidence type="ECO:0000256" key="1">
    <source>
        <dbReference type="SAM" id="Phobius"/>
    </source>
</evidence>
<evidence type="ECO:0000313" key="4">
    <source>
        <dbReference type="Ensembl" id="ENSSGRP00000043699.1"/>
    </source>
</evidence>
<feature type="domain" description="Immunoglobulin" evidence="3">
    <location>
        <begin position="128"/>
        <end position="226"/>
    </location>
</feature>
<proteinExistence type="predicted"/>
<evidence type="ECO:0000313" key="5">
    <source>
        <dbReference type="Proteomes" id="UP000472262"/>
    </source>
</evidence>
<dbReference type="InterPro" id="IPR036179">
    <property type="entry name" value="Ig-like_dom_sf"/>
</dbReference>
<organism evidence="4 5">
    <name type="scientific">Sinocyclocheilus grahami</name>
    <name type="common">Dianchi golden-line fish</name>
    <name type="synonym">Barbus grahami</name>
    <dbReference type="NCBI Taxonomy" id="75366"/>
    <lineage>
        <taxon>Eukaryota</taxon>
        <taxon>Metazoa</taxon>
        <taxon>Chordata</taxon>
        <taxon>Craniata</taxon>
        <taxon>Vertebrata</taxon>
        <taxon>Euteleostomi</taxon>
        <taxon>Actinopterygii</taxon>
        <taxon>Neopterygii</taxon>
        <taxon>Teleostei</taxon>
        <taxon>Ostariophysi</taxon>
        <taxon>Cypriniformes</taxon>
        <taxon>Cyprinidae</taxon>
        <taxon>Cyprininae</taxon>
        <taxon>Sinocyclocheilus</taxon>
    </lineage>
</organism>
<dbReference type="FunCoup" id="A0A672MY67">
    <property type="interactions" value="9"/>
</dbReference>
<protein>
    <recommendedName>
        <fullName evidence="3">Immunoglobulin domain-containing protein</fullName>
    </recommendedName>
</protein>
<feature type="domain" description="Immunoglobulin" evidence="3">
    <location>
        <begin position="24"/>
        <end position="127"/>
    </location>
</feature>
<sequence length="385" mass="42399">MQSFFTLVIQQLLVCASGVPAAERDEVKRNEGESVTLDSGEIRKPNDVMTWFFNDTPIAQITGDPNKSCTDVQCKDGDERFRDRLKLEHQTGSLTITNITITDSGDYKLQIIIGNSSSFRITRVKRFNVTEGDSVTLHTGVKTNQQDDIKWYFGSTRIAQISGDLSFICTDVQCNAGTGRFRDRLKLDHQTGSLTITNTRTTDSGVYKLKIISSDDSENIFSVSVTDVSPAELYEMKEGESVTLEPGVIKHPNDVRTWYCNDTLIAEITGDQSKICTDEQCKERFRDRLTLDHQTGSLSITNTRTTDSGLYQLQIIISDSSFSITTVKRFNVSVTDSGLSSAAVEGIVVAVVLLVAAAAAVAAGVVYCRRRSHTAVPPNVSITYS</sequence>
<feature type="chain" id="PRO_5025651393" description="Immunoglobulin domain-containing protein" evidence="2">
    <location>
        <begin position="22"/>
        <end position="385"/>
    </location>
</feature>
<evidence type="ECO:0000256" key="2">
    <source>
        <dbReference type="SAM" id="SignalP"/>
    </source>
</evidence>
<dbReference type="InterPro" id="IPR013783">
    <property type="entry name" value="Ig-like_fold"/>
</dbReference>
<feature type="domain" description="Immunoglobulin" evidence="3">
    <location>
        <begin position="231"/>
        <end position="330"/>
    </location>
</feature>
<dbReference type="InterPro" id="IPR003599">
    <property type="entry name" value="Ig_sub"/>
</dbReference>
<dbReference type="Gene3D" id="2.60.40.10">
    <property type="entry name" value="Immunoglobulins"/>
    <property type="match status" value="3"/>
</dbReference>
<keyword evidence="1" id="KW-0812">Transmembrane</keyword>
<feature type="transmembrane region" description="Helical" evidence="1">
    <location>
        <begin position="347"/>
        <end position="368"/>
    </location>
</feature>